<dbReference type="Pfam" id="PF02254">
    <property type="entry name" value="TrkA_N"/>
    <property type="match status" value="1"/>
</dbReference>
<organism evidence="3 4">
    <name type="scientific">Paraclostridium tenue</name>
    <dbReference type="NCBI Taxonomy" id="1737"/>
    <lineage>
        <taxon>Bacteria</taxon>
        <taxon>Bacillati</taxon>
        <taxon>Bacillota</taxon>
        <taxon>Clostridia</taxon>
        <taxon>Peptostreptococcales</taxon>
        <taxon>Peptostreptococcaceae</taxon>
        <taxon>Paraclostridium</taxon>
    </lineage>
</organism>
<dbReference type="SUPFAM" id="SSF51735">
    <property type="entry name" value="NAD(P)-binding Rossmann-fold domains"/>
    <property type="match status" value="1"/>
</dbReference>
<protein>
    <submittedName>
        <fullName evidence="3">TrkA family potassium uptake protein</fullName>
    </submittedName>
</protein>
<evidence type="ECO:0000259" key="1">
    <source>
        <dbReference type="PROSITE" id="PS51201"/>
    </source>
</evidence>
<dbReference type="PANTHER" id="PTHR43833">
    <property type="entry name" value="POTASSIUM CHANNEL PROTEIN 2-RELATED-RELATED"/>
    <property type="match status" value="1"/>
</dbReference>
<evidence type="ECO:0000259" key="2">
    <source>
        <dbReference type="PROSITE" id="PS51202"/>
    </source>
</evidence>
<dbReference type="InterPro" id="IPR006037">
    <property type="entry name" value="RCK_C"/>
</dbReference>
<dbReference type="Proteomes" id="UP001400965">
    <property type="component" value="Unassembled WGS sequence"/>
</dbReference>
<gene>
    <name evidence="3" type="ORF">GCM10008917_12290</name>
</gene>
<keyword evidence="4" id="KW-1185">Reference proteome</keyword>
<dbReference type="SUPFAM" id="SSF116726">
    <property type="entry name" value="TrkA C-terminal domain-like"/>
    <property type="match status" value="1"/>
</dbReference>
<accession>A0ABP3XG86</accession>
<feature type="domain" description="RCK C-terminal" evidence="2">
    <location>
        <begin position="134"/>
        <end position="218"/>
    </location>
</feature>
<name>A0ABP3XG86_9FIRM</name>
<dbReference type="Gene3D" id="3.30.70.1450">
    <property type="entry name" value="Regulator of K+ conductance, C-terminal domain"/>
    <property type="match status" value="1"/>
</dbReference>
<dbReference type="Pfam" id="PF02080">
    <property type="entry name" value="TrkA_C"/>
    <property type="match status" value="1"/>
</dbReference>
<reference evidence="4" key="1">
    <citation type="journal article" date="2019" name="Int. J. Syst. Evol. Microbiol.">
        <title>The Global Catalogue of Microorganisms (GCM) 10K type strain sequencing project: providing services to taxonomists for standard genome sequencing and annotation.</title>
        <authorList>
            <consortium name="The Broad Institute Genomics Platform"/>
            <consortium name="The Broad Institute Genome Sequencing Center for Infectious Disease"/>
            <person name="Wu L."/>
            <person name="Ma J."/>
        </authorList>
    </citation>
    <scope>NUCLEOTIDE SEQUENCE [LARGE SCALE GENOMIC DNA]</scope>
    <source>
        <strain evidence="4">JCM 6486</strain>
    </source>
</reference>
<proteinExistence type="predicted"/>
<feature type="domain" description="RCK N-terminal" evidence="1">
    <location>
        <begin position="1"/>
        <end position="117"/>
    </location>
</feature>
<dbReference type="InterPro" id="IPR050721">
    <property type="entry name" value="Trk_Ktr_HKT_K-transport"/>
</dbReference>
<sequence>MKQYIVIGCGRFGSSVATTMHLLGHQVMAIDKNDDAVQALAEKVTHAAIVDVTDEQALRALGMGNFDVAIIAIGSDIRASIMATLIAKEMGVEQIVCKAKDELQAKVLYKIGADRVVFPERDMGVRVAHNLVSNNILDHIELDPDYSIVEIVTPKEWEGKTLIELDLRAKYEITVLAIKSGKSINVTPSPEEQLKSGSILVVIGQNSKISTITADTDFTFRRKQI</sequence>
<evidence type="ECO:0000313" key="3">
    <source>
        <dbReference type="EMBL" id="GAA0863332.1"/>
    </source>
</evidence>
<dbReference type="PROSITE" id="PS51202">
    <property type="entry name" value="RCK_C"/>
    <property type="match status" value="1"/>
</dbReference>
<dbReference type="InterPro" id="IPR003148">
    <property type="entry name" value="RCK_N"/>
</dbReference>
<dbReference type="PROSITE" id="PS51201">
    <property type="entry name" value="RCK_N"/>
    <property type="match status" value="1"/>
</dbReference>
<dbReference type="PANTHER" id="PTHR43833:SF7">
    <property type="entry name" value="KTR SYSTEM POTASSIUM UPTAKE PROTEIN C"/>
    <property type="match status" value="1"/>
</dbReference>
<dbReference type="InterPro" id="IPR036291">
    <property type="entry name" value="NAD(P)-bd_dom_sf"/>
</dbReference>
<dbReference type="EMBL" id="BAAACP010000006">
    <property type="protein sequence ID" value="GAA0863332.1"/>
    <property type="molecule type" value="Genomic_DNA"/>
</dbReference>
<dbReference type="Gene3D" id="3.40.50.720">
    <property type="entry name" value="NAD(P)-binding Rossmann-like Domain"/>
    <property type="match status" value="1"/>
</dbReference>
<dbReference type="InterPro" id="IPR036721">
    <property type="entry name" value="RCK_C_sf"/>
</dbReference>
<comment type="caution">
    <text evidence="3">The sequence shown here is derived from an EMBL/GenBank/DDBJ whole genome shotgun (WGS) entry which is preliminary data.</text>
</comment>
<evidence type="ECO:0000313" key="4">
    <source>
        <dbReference type="Proteomes" id="UP001400965"/>
    </source>
</evidence>
<dbReference type="RefSeq" id="WP_346043924.1">
    <property type="nucleotide sequence ID" value="NZ_BAAACP010000006.1"/>
</dbReference>